<evidence type="ECO:0000256" key="3">
    <source>
        <dbReference type="ARBA" id="ARBA00022679"/>
    </source>
</evidence>
<gene>
    <name evidence="8" type="primary">100638845</name>
</gene>
<dbReference type="EC" id="2.1.1.297" evidence="1"/>
<dbReference type="InterPro" id="IPR007848">
    <property type="entry name" value="Small_mtfrase_dom"/>
</dbReference>
<keyword evidence="3" id="KW-0808">Transferase</keyword>
<dbReference type="GO" id="GO:0102559">
    <property type="term" value="F:peptide chain release factor N(5)-glutamine methyltransferase activity"/>
    <property type="evidence" value="ECO:0007669"/>
    <property type="project" value="UniProtKB-EC"/>
</dbReference>
<dbReference type="InterPro" id="IPR040758">
    <property type="entry name" value="PrmC_N"/>
</dbReference>
<dbReference type="Proteomes" id="UP000007879">
    <property type="component" value="Unassembled WGS sequence"/>
</dbReference>
<dbReference type="Pfam" id="PF17827">
    <property type="entry name" value="PrmC_N"/>
    <property type="match status" value="1"/>
</dbReference>
<evidence type="ECO:0000313" key="8">
    <source>
        <dbReference type="EnsemblMetazoa" id="Aqu2.1.37454_001"/>
    </source>
</evidence>
<evidence type="ECO:0000256" key="1">
    <source>
        <dbReference type="ARBA" id="ARBA00012771"/>
    </source>
</evidence>
<name>A0A1X7VCI4_AMPQE</name>
<dbReference type="FunCoup" id="A0A1X7VCI4">
    <property type="interactions" value="200"/>
</dbReference>
<dbReference type="InterPro" id="IPR002052">
    <property type="entry name" value="DNA_methylase_N6_adenine_CS"/>
</dbReference>
<dbReference type="InParanoid" id="A0A1X7VCI4"/>
<evidence type="ECO:0000256" key="4">
    <source>
        <dbReference type="ARBA" id="ARBA00022691"/>
    </source>
</evidence>
<dbReference type="GO" id="GO:0005739">
    <property type="term" value="C:mitochondrion"/>
    <property type="evidence" value="ECO:0007669"/>
    <property type="project" value="TreeGrafter"/>
</dbReference>
<evidence type="ECO:0000259" key="7">
    <source>
        <dbReference type="Pfam" id="PF17827"/>
    </source>
</evidence>
<dbReference type="InterPro" id="IPR029063">
    <property type="entry name" value="SAM-dependent_MTases_sf"/>
</dbReference>
<dbReference type="PANTHER" id="PTHR18895:SF74">
    <property type="entry name" value="MTRF1L RELEASE FACTOR GLUTAMINE METHYLTRANSFERASE"/>
    <property type="match status" value="1"/>
</dbReference>
<dbReference type="GO" id="GO:0003676">
    <property type="term" value="F:nucleic acid binding"/>
    <property type="evidence" value="ECO:0007669"/>
    <property type="project" value="InterPro"/>
</dbReference>
<keyword evidence="2" id="KW-0489">Methyltransferase</keyword>
<dbReference type="InterPro" id="IPR050320">
    <property type="entry name" value="N5-glutamine_MTase"/>
</dbReference>
<keyword evidence="9" id="KW-1185">Reference proteome</keyword>
<dbReference type="OrthoDB" id="269872at2759"/>
<dbReference type="SUPFAM" id="SSF53335">
    <property type="entry name" value="S-adenosyl-L-methionine-dependent methyltransferases"/>
    <property type="match status" value="1"/>
</dbReference>
<dbReference type="GO" id="GO:0032259">
    <property type="term" value="P:methylation"/>
    <property type="evidence" value="ECO:0007669"/>
    <property type="project" value="UniProtKB-KW"/>
</dbReference>
<dbReference type="InterPro" id="IPR004556">
    <property type="entry name" value="HemK-like"/>
</dbReference>
<evidence type="ECO:0000256" key="5">
    <source>
        <dbReference type="ARBA" id="ARBA00048391"/>
    </source>
</evidence>
<evidence type="ECO:0000256" key="2">
    <source>
        <dbReference type="ARBA" id="ARBA00022603"/>
    </source>
</evidence>
<dbReference type="CDD" id="cd02440">
    <property type="entry name" value="AdoMet_MTases"/>
    <property type="match status" value="1"/>
</dbReference>
<reference evidence="8" key="2">
    <citation type="submission" date="2017-05" db="UniProtKB">
        <authorList>
            <consortium name="EnsemblMetazoa"/>
        </authorList>
    </citation>
    <scope>IDENTIFICATION</scope>
</reference>
<feature type="domain" description="Methyltransferase small" evidence="6">
    <location>
        <begin position="123"/>
        <end position="217"/>
    </location>
</feature>
<comment type="catalytic activity">
    <reaction evidence="5">
        <text>L-glutaminyl-[peptide chain release factor] + S-adenosyl-L-methionine = N(5)-methyl-L-glutaminyl-[peptide chain release factor] + S-adenosyl-L-homocysteine + H(+)</text>
        <dbReference type="Rhea" id="RHEA:42896"/>
        <dbReference type="Rhea" id="RHEA-COMP:10271"/>
        <dbReference type="Rhea" id="RHEA-COMP:10272"/>
        <dbReference type="ChEBI" id="CHEBI:15378"/>
        <dbReference type="ChEBI" id="CHEBI:30011"/>
        <dbReference type="ChEBI" id="CHEBI:57856"/>
        <dbReference type="ChEBI" id="CHEBI:59789"/>
        <dbReference type="ChEBI" id="CHEBI:61891"/>
        <dbReference type="EC" id="2.1.1.297"/>
    </reaction>
</comment>
<feature type="domain" description="Release factor glutamine methyltransferase N-terminal" evidence="7">
    <location>
        <begin position="27"/>
        <end position="93"/>
    </location>
</feature>
<dbReference type="InterPro" id="IPR019874">
    <property type="entry name" value="RF_methyltr_PrmC"/>
</dbReference>
<dbReference type="AlphaFoldDB" id="A0A1X7VCI4"/>
<dbReference type="STRING" id="400682.A0A1X7VCI4"/>
<sequence length="308" mass="35333">MATTSVNIVKLFSRKAGSVSQRPTAGQLIRKWSEIFKSHDIEDYKLSAEYLVDYIICNSKRKKEQTLSEKQIDDIEFLCLKRLKRIPVQYIIGEWDFRKTKLAIKEPVFIPRPETEVLVEHILNFLQNHHCRQKLDFLELCCGSGAISVSLLKENESLSGYATDILPKAVELTKENSIRNEVDQRLIVTKAPITDLMSDTELESRFDFIVSNPPYIPSGVIPMLQPEITKYESHIALDGGEDGMSVIREVLKASSHLLKALGYLWLETGHEQDIISLVVTCCLDNLLYLNNFPDYTGRFRFHLLQRNE</sequence>
<dbReference type="eggNOG" id="KOG2904">
    <property type="taxonomic scope" value="Eukaryota"/>
</dbReference>
<proteinExistence type="predicted"/>
<dbReference type="KEGG" id="aqu:100638845"/>
<dbReference type="EnsemblMetazoa" id="XM_003384907.3">
    <property type="protein sequence ID" value="XP_003384955.1"/>
    <property type="gene ID" value="LOC100638845"/>
</dbReference>
<protein>
    <recommendedName>
        <fullName evidence="1">peptide chain release factor N(5)-glutamine methyltransferase</fullName>
        <ecNumber evidence="1">2.1.1.297</ecNumber>
    </recommendedName>
</protein>
<dbReference type="PANTHER" id="PTHR18895">
    <property type="entry name" value="HEMK METHYLTRANSFERASE"/>
    <property type="match status" value="1"/>
</dbReference>
<accession>A0A1X7VCI4</accession>
<dbReference type="NCBIfam" id="TIGR00536">
    <property type="entry name" value="hemK_fam"/>
    <property type="match status" value="1"/>
</dbReference>
<evidence type="ECO:0000259" key="6">
    <source>
        <dbReference type="Pfam" id="PF05175"/>
    </source>
</evidence>
<dbReference type="Gene3D" id="1.10.8.10">
    <property type="entry name" value="DNA helicase RuvA subunit, C-terminal domain"/>
    <property type="match status" value="1"/>
</dbReference>
<dbReference type="PROSITE" id="PS00092">
    <property type="entry name" value="N6_MTASE"/>
    <property type="match status" value="1"/>
</dbReference>
<dbReference type="NCBIfam" id="TIGR03534">
    <property type="entry name" value="RF_mod_PrmC"/>
    <property type="match status" value="1"/>
</dbReference>
<dbReference type="Gene3D" id="3.40.50.150">
    <property type="entry name" value="Vaccinia Virus protein VP39"/>
    <property type="match status" value="1"/>
</dbReference>
<organism evidence="8">
    <name type="scientific">Amphimedon queenslandica</name>
    <name type="common">Sponge</name>
    <dbReference type="NCBI Taxonomy" id="400682"/>
    <lineage>
        <taxon>Eukaryota</taxon>
        <taxon>Metazoa</taxon>
        <taxon>Porifera</taxon>
        <taxon>Demospongiae</taxon>
        <taxon>Heteroscleromorpha</taxon>
        <taxon>Haplosclerida</taxon>
        <taxon>Niphatidae</taxon>
        <taxon>Amphimedon</taxon>
    </lineage>
</organism>
<dbReference type="EnsemblMetazoa" id="Aqu2.1.37454_001">
    <property type="protein sequence ID" value="Aqu2.1.37454_001"/>
    <property type="gene ID" value="Aqu2.1.37454"/>
</dbReference>
<evidence type="ECO:0000313" key="9">
    <source>
        <dbReference type="Proteomes" id="UP000007879"/>
    </source>
</evidence>
<dbReference type="Pfam" id="PF05175">
    <property type="entry name" value="MTS"/>
    <property type="match status" value="1"/>
</dbReference>
<keyword evidence="4" id="KW-0949">S-adenosyl-L-methionine</keyword>
<reference evidence="9" key="1">
    <citation type="journal article" date="2010" name="Nature">
        <title>The Amphimedon queenslandica genome and the evolution of animal complexity.</title>
        <authorList>
            <person name="Srivastava M."/>
            <person name="Simakov O."/>
            <person name="Chapman J."/>
            <person name="Fahey B."/>
            <person name="Gauthier M.E."/>
            <person name="Mitros T."/>
            <person name="Richards G.S."/>
            <person name="Conaco C."/>
            <person name="Dacre M."/>
            <person name="Hellsten U."/>
            <person name="Larroux C."/>
            <person name="Putnam N.H."/>
            <person name="Stanke M."/>
            <person name="Adamska M."/>
            <person name="Darling A."/>
            <person name="Degnan S.M."/>
            <person name="Oakley T.H."/>
            <person name="Plachetzki D.C."/>
            <person name="Zhai Y."/>
            <person name="Adamski M."/>
            <person name="Calcino A."/>
            <person name="Cummins S.F."/>
            <person name="Goodstein D.M."/>
            <person name="Harris C."/>
            <person name="Jackson D.J."/>
            <person name="Leys S.P."/>
            <person name="Shu S."/>
            <person name="Woodcroft B.J."/>
            <person name="Vervoort M."/>
            <person name="Kosik K.S."/>
            <person name="Manning G."/>
            <person name="Degnan B.M."/>
            <person name="Rokhsar D.S."/>
        </authorList>
    </citation>
    <scope>NUCLEOTIDE SEQUENCE [LARGE SCALE GENOMIC DNA]</scope>
</reference>